<dbReference type="InterPro" id="IPR001206">
    <property type="entry name" value="Diacylglycerol_kinase_cat_dom"/>
</dbReference>
<protein>
    <recommendedName>
        <fullName evidence="2">diacylglycerol kinase (ATP)</fullName>
        <ecNumber evidence="2">2.7.1.107</ecNumber>
    </recommendedName>
</protein>
<gene>
    <name evidence="10" type="ORF">BCR42DRAFT_473761</name>
</gene>
<dbReference type="InterPro" id="IPR017438">
    <property type="entry name" value="ATP-NAD_kinase_N"/>
</dbReference>
<dbReference type="GO" id="GO:0016020">
    <property type="term" value="C:membrane"/>
    <property type="evidence" value="ECO:0007669"/>
    <property type="project" value="TreeGrafter"/>
</dbReference>
<sequence>MPPLFQRRHTTGETQFSDCIIPDTTVEGRPSIYLFIFVNPLSGDQQGNDLIQLPVQQFRLRRRPQVKVEIHNILDTQDRQTGFEHILWIQNMIRQNQLPPLPTIDHGVNCHYHPQYKQQQKKIQGQCACFKTPTAMTRHIHVYSAGGDGTVMSVFDMLAQYKIDSNIFYFSCVPFGTGNDFSQVLGWGRTTKQTDILGSRLAHLESLLLERLDHGEAARLDIWQLIMTCHDSGYVRRAGIQKRHKKNNNDTTNSSSAWRSSVPSTDFDHYQRKSTNENPTSLERKMCSYVSIGVQGYVGSGFEQHRTSRRWANIWAYTIEGAKWLFYRKFPPITNFISQIVSYSPSIDENHNHDGDDGDSILLFFDGDNDFRAKNKKMHSTDSNTSASPSPPSPSPSLYSKSIPTITKQPIELVIQNIPHIWGRQIDLWGGAKSGLEIVQNRSGPTDATLWHPQRANDGHLELMAIGSMFSYIKKLANFRNHVSRVGQFGHPFKIEFKPPSPLSPSPPPPLSSSSSNEPKKFTNRYERDNIICIMCDGEFYEVKDPKEICLQRFDQIWTLGRSDENHQSRLVRDEMQYYQL</sequence>
<dbReference type="GO" id="GO:0004143">
    <property type="term" value="F:ATP-dependent diacylglycerol kinase activity"/>
    <property type="evidence" value="ECO:0007669"/>
    <property type="project" value="UniProtKB-EC"/>
</dbReference>
<proteinExistence type="inferred from homology"/>
<dbReference type="OrthoDB" id="242257at2759"/>
<feature type="region of interest" description="Disordered" evidence="7">
    <location>
        <begin position="240"/>
        <end position="279"/>
    </location>
</feature>
<keyword evidence="6" id="KW-0067">ATP-binding</keyword>
<keyword evidence="3" id="KW-0808">Transferase</keyword>
<evidence type="ECO:0000256" key="5">
    <source>
        <dbReference type="ARBA" id="ARBA00022777"/>
    </source>
</evidence>
<comment type="caution">
    <text evidence="10">The sequence shown here is derived from an EMBL/GenBank/DDBJ whole genome shotgun (WGS) entry which is preliminary data.</text>
</comment>
<evidence type="ECO:0000256" key="6">
    <source>
        <dbReference type="ARBA" id="ARBA00022840"/>
    </source>
</evidence>
<dbReference type="InterPro" id="IPR000756">
    <property type="entry name" value="Diacylglycerol_kin_accessory"/>
</dbReference>
<dbReference type="Pfam" id="PF00781">
    <property type="entry name" value="DAGK_cat"/>
    <property type="match status" value="1"/>
</dbReference>
<dbReference type="GO" id="GO:0007200">
    <property type="term" value="P:phospholipase C-activating G protein-coupled receptor signaling pathway"/>
    <property type="evidence" value="ECO:0007669"/>
    <property type="project" value="InterPro"/>
</dbReference>
<evidence type="ECO:0000256" key="7">
    <source>
        <dbReference type="SAM" id="MobiDB-lite"/>
    </source>
</evidence>
<dbReference type="InterPro" id="IPR037607">
    <property type="entry name" value="DGK"/>
</dbReference>
<evidence type="ECO:0000256" key="1">
    <source>
        <dbReference type="ARBA" id="ARBA00009280"/>
    </source>
</evidence>
<feature type="domain" description="Diacylglycerol kinase accessory" evidence="8">
    <location>
        <begin position="286"/>
        <end position="500"/>
    </location>
</feature>
<feature type="domain" description="DAGKc" evidence="9">
    <location>
        <begin position="138"/>
        <end position="193"/>
    </location>
</feature>
<evidence type="ECO:0000256" key="4">
    <source>
        <dbReference type="ARBA" id="ARBA00022741"/>
    </source>
</evidence>
<keyword evidence="5 10" id="KW-0418">Kinase</keyword>
<feature type="region of interest" description="Disordered" evidence="7">
    <location>
        <begin position="374"/>
        <end position="401"/>
    </location>
</feature>
<dbReference type="InterPro" id="IPR016064">
    <property type="entry name" value="NAD/diacylglycerol_kinase_sf"/>
</dbReference>
<feature type="compositionally biased region" description="Basic and acidic residues" evidence="7">
    <location>
        <begin position="266"/>
        <end position="275"/>
    </location>
</feature>
<dbReference type="STRING" id="90262.A0A1X2HZH2"/>
<keyword evidence="4" id="KW-0547">Nucleotide-binding</keyword>
<dbReference type="EC" id="2.7.1.107" evidence="2"/>
<evidence type="ECO:0000313" key="11">
    <source>
        <dbReference type="Proteomes" id="UP000193560"/>
    </source>
</evidence>
<evidence type="ECO:0000256" key="3">
    <source>
        <dbReference type="ARBA" id="ARBA00022679"/>
    </source>
</evidence>
<evidence type="ECO:0000259" key="9">
    <source>
        <dbReference type="Pfam" id="PF00781"/>
    </source>
</evidence>
<feature type="region of interest" description="Disordered" evidence="7">
    <location>
        <begin position="497"/>
        <end position="520"/>
    </location>
</feature>
<keyword evidence="11" id="KW-1185">Reference proteome</keyword>
<dbReference type="SUPFAM" id="SSF111331">
    <property type="entry name" value="NAD kinase/diacylglycerol kinase-like"/>
    <property type="match status" value="1"/>
</dbReference>
<dbReference type="Proteomes" id="UP000193560">
    <property type="component" value="Unassembled WGS sequence"/>
</dbReference>
<comment type="similarity">
    <text evidence="1">Belongs to the eukaryotic diacylglycerol kinase family.</text>
</comment>
<feature type="compositionally biased region" description="Pro residues" evidence="7">
    <location>
        <begin position="499"/>
        <end position="511"/>
    </location>
</feature>
<evidence type="ECO:0000313" key="10">
    <source>
        <dbReference type="EMBL" id="ORZ06063.1"/>
    </source>
</evidence>
<dbReference type="Gene3D" id="3.40.50.10330">
    <property type="entry name" value="Probable inorganic polyphosphate/atp-NAD kinase, domain 1"/>
    <property type="match status" value="1"/>
</dbReference>
<evidence type="ECO:0000256" key="2">
    <source>
        <dbReference type="ARBA" id="ARBA00012133"/>
    </source>
</evidence>
<organism evidence="10 11">
    <name type="scientific">Absidia repens</name>
    <dbReference type="NCBI Taxonomy" id="90262"/>
    <lineage>
        <taxon>Eukaryota</taxon>
        <taxon>Fungi</taxon>
        <taxon>Fungi incertae sedis</taxon>
        <taxon>Mucoromycota</taxon>
        <taxon>Mucoromycotina</taxon>
        <taxon>Mucoromycetes</taxon>
        <taxon>Mucorales</taxon>
        <taxon>Cunninghamellaceae</taxon>
        <taxon>Absidia</taxon>
    </lineage>
</organism>
<dbReference type="PANTHER" id="PTHR11255">
    <property type="entry name" value="DIACYLGLYCEROL KINASE"/>
    <property type="match status" value="1"/>
</dbReference>
<dbReference type="AlphaFoldDB" id="A0A1X2HZH2"/>
<evidence type="ECO:0000259" key="8">
    <source>
        <dbReference type="Pfam" id="PF00609"/>
    </source>
</evidence>
<name>A0A1X2HZH2_9FUNG</name>
<accession>A0A1X2HZH2</accession>
<dbReference type="GO" id="GO:0005524">
    <property type="term" value="F:ATP binding"/>
    <property type="evidence" value="ECO:0007669"/>
    <property type="project" value="UniProtKB-KW"/>
</dbReference>
<reference evidence="10 11" key="1">
    <citation type="submission" date="2016-07" db="EMBL/GenBank/DDBJ databases">
        <title>Pervasive Adenine N6-methylation of Active Genes in Fungi.</title>
        <authorList>
            <consortium name="DOE Joint Genome Institute"/>
            <person name="Mondo S.J."/>
            <person name="Dannebaum R.O."/>
            <person name="Kuo R.C."/>
            <person name="Labutti K."/>
            <person name="Haridas S."/>
            <person name="Kuo A."/>
            <person name="Salamov A."/>
            <person name="Ahrendt S.R."/>
            <person name="Lipzen A."/>
            <person name="Sullivan W."/>
            <person name="Andreopoulos W.B."/>
            <person name="Clum A."/>
            <person name="Lindquist E."/>
            <person name="Daum C."/>
            <person name="Ramamoorthy G.K."/>
            <person name="Gryganskyi A."/>
            <person name="Culley D."/>
            <person name="Magnuson J.K."/>
            <person name="James T.Y."/>
            <person name="O'Malley M.A."/>
            <person name="Stajich J.E."/>
            <person name="Spatafora J.W."/>
            <person name="Visel A."/>
            <person name="Grigoriev I.V."/>
        </authorList>
    </citation>
    <scope>NUCLEOTIDE SEQUENCE [LARGE SCALE GENOMIC DNA]</scope>
    <source>
        <strain evidence="10 11">NRRL 1336</strain>
    </source>
</reference>
<dbReference type="EMBL" id="MCGE01000041">
    <property type="protein sequence ID" value="ORZ06063.1"/>
    <property type="molecule type" value="Genomic_DNA"/>
</dbReference>
<dbReference type="Pfam" id="PF00609">
    <property type="entry name" value="DAGK_acc"/>
    <property type="match status" value="1"/>
</dbReference>
<dbReference type="PANTHER" id="PTHR11255:SF121">
    <property type="entry name" value="DIACYLGLYCEROL KINASE (ATP)"/>
    <property type="match status" value="1"/>
</dbReference>